<accession>A0A1Q3CEK4</accession>
<reference evidence="2" key="1">
    <citation type="submission" date="2016-04" db="EMBL/GenBank/DDBJ databases">
        <title>Cephalotus genome sequencing.</title>
        <authorList>
            <person name="Fukushima K."/>
            <person name="Hasebe M."/>
            <person name="Fang X."/>
        </authorList>
    </citation>
    <scope>NUCLEOTIDE SEQUENCE [LARGE SCALE GENOMIC DNA]</scope>
    <source>
        <strain evidence="2">cv. St1</strain>
    </source>
</reference>
<sequence>MGLIIVALAKLTLLSSSHTISPLLSGFLWPFALKLSFSLRIVRRAFWDVIHSSRLFFFQLGQIASDTHEPALGSNTRWERALRLVSQRLRQARRQQAIDQSVEDSLHRFTVLSL</sequence>
<name>A0A1Q3CEK4_CEPFO</name>
<proteinExistence type="predicted"/>
<dbReference type="AlphaFoldDB" id="A0A1Q3CEK4"/>
<dbReference type="InParanoid" id="A0A1Q3CEK4"/>
<evidence type="ECO:0000313" key="2">
    <source>
        <dbReference type="Proteomes" id="UP000187406"/>
    </source>
</evidence>
<gene>
    <name evidence="1" type="ORF">CFOL_v3_22014</name>
</gene>
<protein>
    <submittedName>
        <fullName evidence="1">Uncharacterized protein</fullName>
    </submittedName>
</protein>
<dbReference type="PANTHER" id="PTHR38925">
    <property type="entry name" value="PROTEIN, PUTATIVE-RELATED"/>
    <property type="match status" value="1"/>
</dbReference>
<dbReference type="OrthoDB" id="942283at2759"/>
<dbReference type="Proteomes" id="UP000187406">
    <property type="component" value="Unassembled WGS sequence"/>
</dbReference>
<keyword evidence="2" id="KW-1185">Reference proteome</keyword>
<comment type="caution">
    <text evidence="1">The sequence shown here is derived from an EMBL/GenBank/DDBJ whole genome shotgun (WGS) entry which is preliminary data.</text>
</comment>
<dbReference type="EMBL" id="BDDD01001819">
    <property type="protein sequence ID" value="GAV78548.1"/>
    <property type="molecule type" value="Genomic_DNA"/>
</dbReference>
<dbReference type="PANTHER" id="PTHR38925:SF1">
    <property type="entry name" value="PROTEIN, PUTATIVE-RELATED"/>
    <property type="match status" value="1"/>
</dbReference>
<organism evidence="1 2">
    <name type="scientific">Cephalotus follicularis</name>
    <name type="common">Albany pitcher plant</name>
    <dbReference type="NCBI Taxonomy" id="3775"/>
    <lineage>
        <taxon>Eukaryota</taxon>
        <taxon>Viridiplantae</taxon>
        <taxon>Streptophyta</taxon>
        <taxon>Embryophyta</taxon>
        <taxon>Tracheophyta</taxon>
        <taxon>Spermatophyta</taxon>
        <taxon>Magnoliopsida</taxon>
        <taxon>eudicotyledons</taxon>
        <taxon>Gunneridae</taxon>
        <taxon>Pentapetalae</taxon>
        <taxon>rosids</taxon>
        <taxon>fabids</taxon>
        <taxon>Oxalidales</taxon>
        <taxon>Cephalotaceae</taxon>
        <taxon>Cephalotus</taxon>
    </lineage>
</organism>
<evidence type="ECO:0000313" key="1">
    <source>
        <dbReference type="EMBL" id="GAV78548.1"/>
    </source>
</evidence>